<feature type="compositionally biased region" description="Basic residues" evidence="11">
    <location>
        <begin position="246"/>
        <end position="256"/>
    </location>
</feature>
<evidence type="ECO:0000256" key="7">
    <source>
        <dbReference type="ARBA" id="ARBA00023163"/>
    </source>
</evidence>
<evidence type="ECO:0000313" key="13">
    <source>
        <dbReference type="EMBL" id="KAK2974643.1"/>
    </source>
</evidence>
<evidence type="ECO:0000256" key="4">
    <source>
        <dbReference type="ARBA" id="ARBA00022833"/>
    </source>
</evidence>
<keyword evidence="14" id="KW-1185">Reference proteome</keyword>
<dbReference type="Gene3D" id="4.10.1100.10">
    <property type="entry name" value="Transcription factor, SBP-box domain"/>
    <property type="match status" value="1"/>
</dbReference>
<gene>
    <name evidence="13" type="ORF">RJ640_020525</name>
</gene>
<dbReference type="FunFam" id="4.10.1100.10:FF:000001">
    <property type="entry name" value="Squamosa promoter-binding-like protein 14"/>
    <property type="match status" value="1"/>
</dbReference>
<feature type="domain" description="SBP-type" evidence="12">
    <location>
        <begin position="179"/>
        <end position="256"/>
    </location>
</feature>
<evidence type="ECO:0000256" key="11">
    <source>
        <dbReference type="SAM" id="MobiDB-lite"/>
    </source>
</evidence>
<dbReference type="PANTHER" id="PTHR31251:SF180">
    <property type="entry name" value="SBP-TYPE DOMAIN-CONTAINING PROTEIN"/>
    <property type="match status" value="1"/>
</dbReference>
<dbReference type="InterPro" id="IPR044817">
    <property type="entry name" value="SBP-like"/>
</dbReference>
<dbReference type="SUPFAM" id="SSF103612">
    <property type="entry name" value="SBT domain"/>
    <property type="match status" value="1"/>
</dbReference>
<dbReference type="GO" id="GO:0005634">
    <property type="term" value="C:nucleus"/>
    <property type="evidence" value="ECO:0007669"/>
    <property type="project" value="UniProtKB-SubCell"/>
</dbReference>
<evidence type="ECO:0000256" key="2">
    <source>
        <dbReference type="ARBA" id="ARBA00022723"/>
    </source>
</evidence>
<dbReference type="GO" id="GO:0008270">
    <property type="term" value="F:zinc ion binding"/>
    <property type="evidence" value="ECO:0007669"/>
    <property type="project" value="UniProtKB-KW"/>
</dbReference>
<evidence type="ECO:0000256" key="6">
    <source>
        <dbReference type="ARBA" id="ARBA00023125"/>
    </source>
</evidence>
<evidence type="ECO:0000256" key="8">
    <source>
        <dbReference type="ARBA" id="ARBA00023242"/>
    </source>
</evidence>
<comment type="caution">
    <text evidence="13">The sequence shown here is derived from an EMBL/GenBank/DDBJ whole genome shotgun (WGS) entry which is preliminary data.</text>
</comment>
<reference evidence="13" key="1">
    <citation type="submission" date="2022-12" db="EMBL/GenBank/DDBJ databases">
        <title>Draft genome assemblies for two species of Escallonia (Escalloniales).</title>
        <authorList>
            <person name="Chanderbali A."/>
            <person name="Dervinis C."/>
            <person name="Anghel I."/>
            <person name="Soltis D."/>
            <person name="Soltis P."/>
            <person name="Zapata F."/>
        </authorList>
    </citation>
    <scope>NUCLEOTIDE SEQUENCE</scope>
    <source>
        <strain evidence="13">UCBG92.1500</strain>
        <tissue evidence="13">Leaf</tissue>
    </source>
</reference>
<dbReference type="PANTHER" id="PTHR31251">
    <property type="entry name" value="SQUAMOSA PROMOTER-BINDING-LIKE PROTEIN 4"/>
    <property type="match status" value="1"/>
</dbReference>
<keyword evidence="7" id="KW-0804">Transcription</keyword>
<feature type="region of interest" description="Disordered" evidence="11">
    <location>
        <begin position="344"/>
        <end position="368"/>
    </location>
</feature>
<dbReference type="PROSITE" id="PS51141">
    <property type="entry name" value="ZF_SBP"/>
    <property type="match status" value="1"/>
</dbReference>
<keyword evidence="2" id="KW-0479">Metal-binding</keyword>
<keyword evidence="4" id="KW-0862">Zinc</keyword>
<comment type="subcellular location">
    <subcellularLocation>
        <location evidence="1">Nucleus</location>
    </subcellularLocation>
</comment>
<accession>A0AA88QQW4</accession>
<evidence type="ECO:0000259" key="12">
    <source>
        <dbReference type="PROSITE" id="PS51141"/>
    </source>
</evidence>
<organism evidence="13 14">
    <name type="scientific">Escallonia rubra</name>
    <dbReference type="NCBI Taxonomy" id="112253"/>
    <lineage>
        <taxon>Eukaryota</taxon>
        <taxon>Viridiplantae</taxon>
        <taxon>Streptophyta</taxon>
        <taxon>Embryophyta</taxon>
        <taxon>Tracheophyta</taxon>
        <taxon>Spermatophyta</taxon>
        <taxon>Magnoliopsida</taxon>
        <taxon>eudicotyledons</taxon>
        <taxon>Gunneridae</taxon>
        <taxon>Pentapetalae</taxon>
        <taxon>asterids</taxon>
        <taxon>campanulids</taxon>
        <taxon>Escalloniales</taxon>
        <taxon>Escalloniaceae</taxon>
        <taxon>Escallonia</taxon>
    </lineage>
</organism>
<proteinExistence type="predicted"/>
<evidence type="ECO:0000313" key="14">
    <source>
        <dbReference type="Proteomes" id="UP001187471"/>
    </source>
</evidence>
<evidence type="ECO:0000256" key="9">
    <source>
        <dbReference type="ARBA" id="ARBA00056472"/>
    </source>
</evidence>
<evidence type="ECO:0000256" key="1">
    <source>
        <dbReference type="ARBA" id="ARBA00004123"/>
    </source>
</evidence>
<name>A0AA88QQW4_9ASTE</name>
<dbReference type="AlphaFoldDB" id="A0AA88QQW4"/>
<evidence type="ECO:0000256" key="5">
    <source>
        <dbReference type="ARBA" id="ARBA00023015"/>
    </source>
</evidence>
<feature type="region of interest" description="Disordered" evidence="11">
    <location>
        <begin position="246"/>
        <end position="274"/>
    </location>
</feature>
<keyword evidence="6" id="KW-0238">DNA-binding</keyword>
<dbReference type="EMBL" id="JAVXUO010002290">
    <property type="protein sequence ID" value="KAK2974643.1"/>
    <property type="molecule type" value="Genomic_DNA"/>
</dbReference>
<dbReference type="Pfam" id="PF03110">
    <property type="entry name" value="SBP"/>
    <property type="match status" value="1"/>
</dbReference>
<protein>
    <recommendedName>
        <fullName evidence="12">SBP-type domain-containing protein</fullName>
    </recommendedName>
</protein>
<dbReference type="InterPro" id="IPR004333">
    <property type="entry name" value="SBP_dom"/>
</dbReference>
<keyword evidence="5" id="KW-0805">Transcription regulation</keyword>
<dbReference type="GO" id="GO:0003677">
    <property type="term" value="F:DNA binding"/>
    <property type="evidence" value="ECO:0007669"/>
    <property type="project" value="UniProtKB-KW"/>
</dbReference>
<keyword evidence="8" id="KW-0539">Nucleus</keyword>
<dbReference type="InterPro" id="IPR036893">
    <property type="entry name" value="SBP_sf"/>
</dbReference>
<keyword evidence="3 10" id="KW-0863">Zinc-finger</keyword>
<evidence type="ECO:0000256" key="3">
    <source>
        <dbReference type="ARBA" id="ARBA00022771"/>
    </source>
</evidence>
<evidence type="ECO:0000256" key="10">
    <source>
        <dbReference type="PROSITE-ProRule" id="PRU00470"/>
    </source>
</evidence>
<comment type="function">
    <text evidence="9">Probable transcriptional factor. Binds to the promoter of the SQUAMOSA gene.</text>
</comment>
<dbReference type="Proteomes" id="UP001187471">
    <property type="component" value="Unassembled WGS sequence"/>
</dbReference>
<sequence length="368" mass="39870">MENGWNLFSNGYSGGGGGGGCGSRGGQNDSTCANVAWDIWELGTTSLHQVNASTGVLSGTATTNTDATTTEAACHTRIEASEVHALMFPHNKENTGDASLYAGGRSYYHPDPHLMCLKLGKRHYFEDATPTVDRHAGAAGFKRGKPYLYSGIGGDGGGGGLVVGQSSSEVVTVAVPATVPRCQVEGCHVVLVNAKEYHRRHKVCEMHSKAPKVVVLGLEQRFCQQCSRFHAVSEFDESKRSCRRRLAGHNERRRKSSHLDHPFPTRNPSQAGSRKLKLNTVLNKNKFMAIAIIYSDADGARYKTISKVNSQDAILVCHGATESDEQEPPGKNVWKLVMHVSAGKQNAKRATSPNKMAKPQCMSYEVAR</sequence>